<sequence length="130" mass="14744">MNSDRIVKDMAKLLRNGATMLDKECPKCGKILFRLKTGTIFCPNCSDTIKSSTNIERNSVAIHSKENENSKDSGYFYDLNNIFSNLILKLSKKLDNLDDNVSIAQILKNINSSLEIISKLKNLKNLKRDF</sequence>
<proteinExistence type="predicted"/>
<dbReference type="InterPro" id="IPR009563">
    <property type="entry name" value="SSSCA1"/>
</dbReference>
<evidence type="ECO:0000313" key="2">
    <source>
        <dbReference type="Proteomes" id="UP001208689"/>
    </source>
</evidence>
<dbReference type="Pfam" id="PF06677">
    <property type="entry name" value="Auto_anti-p27"/>
    <property type="match status" value="1"/>
</dbReference>
<evidence type="ECO:0000313" key="1">
    <source>
        <dbReference type="EMBL" id="UYP46422.1"/>
    </source>
</evidence>
<dbReference type="Proteomes" id="UP001208689">
    <property type="component" value="Chromosome"/>
</dbReference>
<keyword evidence="2" id="KW-1185">Reference proteome</keyword>
<reference evidence="1" key="1">
    <citation type="submission" date="2022-09" db="EMBL/GenBank/DDBJ databases">
        <title>Actin cytoskeleton and complex cell architecture in an #Asgard archaeon.</title>
        <authorList>
            <person name="Ponce Toledo R.I."/>
            <person name="Schleper C."/>
            <person name="Rodrigues Oliveira T."/>
            <person name="Wollweber F."/>
            <person name="Xu J."/>
            <person name="Rittmann S."/>
            <person name="Klingl A."/>
            <person name="Pilhofer M."/>
        </authorList>
    </citation>
    <scope>NUCLEOTIDE SEQUENCE</scope>
    <source>
        <strain evidence="1">B-35</strain>
    </source>
</reference>
<name>A0ABY6HU78_9ARCH</name>
<protein>
    <submittedName>
        <fullName evidence="1">Uncharacterized protein</fullName>
    </submittedName>
</protein>
<dbReference type="EMBL" id="CP104013">
    <property type="protein sequence ID" value="UYP46422.1"/>
    <property type="molecule type" value="Genomic_DNA"/>
</dbReference>
<gene>
    <name evidence="1" type="ORF">NEF87_002707</name>
</gene>
<accession>A0ABY6HU78</accession>
<organism evidence="1 2">
    <name type="scientific">Candidatus Lokiarchaeum ossiferum</name>
    <dbReference type="NCBI Taxonomy" id="2951803"/>
    <lineage>
        <taxon>Archaea</taxon>
        <taxon>Promethearchaeati</taxon>
        <taxon>Promethearchaeota</taxon>
        <taxon>Promethearchaeia</taxon>
        <taxon>Promethearchaeales</taxon>
        <taxon>Promethearchaeaceae</taxon>
        <taxon>Candidatus Lokiarchaeum</taxon>
    </lineage>
</organism>